<sequence>MYYLCFPNDRPRQKFLVGSFFIVCTFETALQMRDMVKEFAQSFGDLDVFTTVSLSALLQPVTTGIVSCGIQLFYAHQVFVASGSKFLRGVISFLSVVQLLAAIAQTARAFHFKNYTTLRRKTFVQFTAWLIGSALCDVVIALVMMFYLLRANSGFKHTHAPLRRLSCLFVETGVLPATFATTGCILFLTAPDYTAHHIFIQSLANLYLNTLLVILNSRMSIIHGRAEMRLDNQSISQFYSGGFRCSNFKW</sequence>
<feature type="domain" description="DUF6534" evidence="2">
    <location>
        <begin position="133"/>
        <end position="219"/>
    </location>
</feature>
<proteinExistence type="predicted"/>
<evidence type="ECO:0000313" key="4">
    <source>
        <dbReference type="Proteomes" id="UP000297245"/>
    </source>
</evidence>
<dbReference type="Proteomes" id="UP000297245">
    <property type="component" value="Unassembled WGS sequence"/>
</dbReference>
<dbReference type="PANTHER" id="PTHR40465">
    <property type="entry name" value="CHROMOSOME 1, WHOLE GENOME SHOTGUN SEQUENCE"/>
    <property type="match status" value="1"/>
</dbReference>
<keyword evidence="4" id="KW-1185">Reference proteome</keyword>
<dbReference type="AlphaFoldDB" id="A0A4S8L501"/>
<evidence type="ECO:0000313" key="3">
    <source>
        <dbReference type="EMBL" id="THU83657.1"/>
    </source>
</evidence>
<gene>
    <name evidence="3" type="ORF">K435DRAFT_689126</name>
</gene>
<feature type="transmembrane region" description="Helical" evidence="1">
    <location>
        <begin position="126"/>
        <end position="148"/>
    </location>
</feature>
<evidence type="ECO:0000256" key="1">
    <source>
        <dbReference type="SAM" id="Phobius"/>
    </source>
</evidence>
<dbReference type="Pfam" id="PF20152">
    <property type="entry name" value="DUF6534"/>
    <property type="match status" value="1"/>
</dbReference>
<feature type="transmembrane region" description="Helical" evidence="1">
    <location>
        <begin position="168"/>
        <end position="189"/>
    </location>
</feature>
<name>A0A4S8L501_DENBC</name>
<dbReference type="InterPro" id="IPR045339">
    <property type="entry name" value="DUF6534"/>
</dbReference>
<dbReference type="OrthoDB" id="2953893at2759"/>
<organism evidence="3 4">
    <name type="scientific">Dendrothele bispora (strain CBS 962.96)</name>
    <dbReference type="NCBI Taxonomy" id="1314807"/>
    <lineage>
        <taxon>Eukaryota</taxon>
        <taxon>Fungi</taxon>
        <taxon>Dikarya</taxon>
        <taxon>Basidiomycota</taxon>
        <taxon>Agaricomycotina</taxon>
        <taxon>Agaricomycetes</taxon>
        <taxon>Agaricomycetidae</taxon>
        <taxon>Agaricales</taxon>
        <taxon>Agaricales incertae sedis</taxon>
        <taxon>Dendrothele</taxon>
    </lineage>
</organism>
<feature type="transmembrane region" description="Helical" evidence="1">
    <location>
        <begin position="15"/>
        <end position="32"/>
    </location>
</feature>
<dbReference type="PANTHER" id="PTHR40465:SF1">
    <property type="entry name" value="DUF6534 DOMAIN-CONTAINING PROTEIN"/>
    <property type="match status" value="1"/>
</dbReference>
<feature type="transmembrane region" description="Helical" evidence="1">
    <location>
        <begin position="86"/>
        <end position="106"/>
    </location>
</feature>
<feature type="transmembrane region" description="Helical" evidence="1">
    <location>
        <begin position="195"/>
        <end position="215"/>
    </location>
</feature>
<keyword evidence="1" id="KW-1133">Transmembrane helix</keyword>
<feature type="transmembrane region" description="Helical" evidence="1">
    <location>
        <begin position="52"/>
        <end position="74"/>
    </location>
</feature>
<accession>A0A4S8L501</accession>
<evidence type="ECO:0000259" key="2">
    <source>
        <dbReference type="Pfam" id="PF20152"/>
    </source>
</evidence>
<keyword evidence="1" id="KW-0472">Membrane</keyword>
<reference evidence="3 4" key="1">
    <citation type="journal article" date="2019" name="Nat. Ecol. Evol.">
        <title>Megaphylogeny resolves global patterns of mushroom evolution.</title>
        <authorList>
            <person name="Varga T."/>
            <person name="Krizsan K."/>
            <person name="Foldi C."/>
            <person name="Dima B."/>
            <person name="Sanchez-Garcia M."/>
            <person name="Sanchez-Ramirez S."/>
            <person name="Szollosi G.J."/>
            <person name="Szarkandi J.G."/>
            <person name="Papp V."/>
            <person name="Albert L."/>
            <person name="Andreopoulos W."/>
            <person name="Angelini C."/>
            <person name="Antonin V."/>
            <person name="Barry K.W."/>
            <person name="Bougher N.L."/>
            <person name="Buchanan P."/>
            <person name="Buyck B."/>
            <person name="Bense V."/>
            <person name="Catcheside P."/>
            <person name="Chovatia M."/>
            <person name="Cooper J."/>
            <person name="Damon W."/>
            <person name="Desjardin D."/>
            <person name="Finy P."/>
            <person name="Geml J."/>
            <person name="Haridas S."/>
            <person name="Hughes K."/>
            <person name="Justo A."/>
            <person name="Karasinski D."/>
            <person name="Kautmanova I."/>
            <person name="Kiss B."/>
            <person name="Kocsube S."/>
            <person name="Kotiranta H."/>
            <person name="LaButti K.M."/>
            <person name="Lechner B.E."/>
            <person name="Liimatainen K."/>
            <person name="Lipzen A."/>
            <person name="Lukacs Z."/>
            <person name="Mihaltcheva S."/>
            <person name="Morgado L.N."/>
            <person name="Niskanen T."/>
            <person name="Noordeloos M.E."/>
            <person name="Ohm R.A."/>
            <person name="Ortiz-Santana B."/>
            <person name="Ovrebo C."/>
            <person name="Racz N."/>
            <person name="Riley R."/>
            <person name="Savchenko A."/>
            <person name="Shiryaev A."/>
            <person name="Soop K."/>
            <person name="Spirin V."/>
            <person name="Szebenyi C."/>
            <person name="Tomsovsky M."/>
            <person name="Tulloss R.E."/>
            <person name="Uehling J."/>
            <person name="Grigoriev I.V."/>
            <person name="Vagvolgyi C."/>
            <person name="Papp T."/>
            <person name="Martin F.M."/>
            <person name="Miettinen O."/>
            <person name="Hibbett D.S."/>
            <person name="Nagy L.G."/>
        </authorList>
    </citation>
    <scope>NUCLEOTIDE SEQUENCE [LARGE SCALE GENOMIC DNA]</scope>
    <source>
        <strain evidence="3 4">CBS 962.96</strain>
    </source>
</reference>
<keyword evidence="1" id="KW-0812">Transmembrane</keyword>
<dbReference type="EMBL" id="ML179648">
    <property type="protein sequence ID" value="THU83657.1"/>
    <property type="molecule type" value="Genomic_DNA"/>
</dbReference>
<protein>
    <recommendedName>
        <fullName evidence="2">DUF6534 domain-containing protein</fullName>
    </recommendedName>
</protein>